<organism evidence="3 4">
    <name type="scientific">Heterodermia speciosa</name>
    <dbReference type="NCBI Taxonomy" id="116794"/>
    <lineage>
        <taxon>Eukaryota</taxon>
        <taxon>Fungi</taxon>
        <taxon>Dikarya</taxon>
        <taxon>Ascomycota</taxon>
        <taxon>Pezizomycotina</taxon>
        <taxon>Lecanoromycetes</taxon>
        <taxon>OSLEUM clade</taxon>
        <taxon>Lecanoromycetidae</taxon>
        <taxon>Caliciales</taxon>
        <taxon>Physciaceae</taxon>
        <taxon>Heterodermia</taxon>
    </lineage>
</organism>
<name>A0A8H3IFZ9_9LECA</name>
<dbReference type="Pfam" id="PF13577">
    <property type="entry name" value="SnoaL_4"/>
    <property type="match status" value="1"/>
</dbReference>
<dbReference type="InterPro" id="IPR037401">
    <property type="entry name" value="SnoaL-like"/>
</dbReference>
<evidence type="ECO:0000259" key="2">
    <source>
        <dbReference type="Pfam" id="PF13577"/>
    </source>
</evidence>
<feature type="domain" description="SnoaL-like" evidence="2">
    <location>
        <begin position="36"/>
        <end position="130"/>
    </location>
</feature>
<evidence type="ECO:0000256" key="1">
    <source>
        <dbReference type="SAM" id="SignalP"/>
    </source>
</evidence>
<proteinExistence type="predicted"/>
<keyword evidence="1" id="KW-0732">Signal</keyword>
<accession>A0A8H3IFZ9</accession>
<dbReference type="InterPro" id="IPR032710">
    <property type="entry name" value="NTF2-like_dom_sf"/>
</dbReference>
<dbReference type="EMBL" id="CAJPDS010000014">
    <property type="protein sequence ID" value="CAF9914420.1"/>
    <property type="molecule type" value="Genomic_DNA"/>
</dbReference>
<dbReference type="AlphaFoldDB" id="A0A8H3IFZ9"/>
<evidence type="ECO:0000313" key="3">
    <source>
        <dbReference type="EMBL" id="CAF9914420.1"/>
    </source>
</evidence>
<sequence>MNTFSHYLSALLFISSILPSPAALSLPPLFLSPQDATTIVEIQNLINLFAVAVDQHRWDLLAQVFEPDVTADFNVPDAPVAHGLDAVIQLLRRLEGYPSYHSQGSHYVDLSNPQRPHAVTYVTGTFFLPNRLHTSYGRCVKSGLLIPRLRDENAKGGVDLGTKMIWSERRKGGGLLVGLL</sequence>
<dbReference type="OrthoDB" id="2148716at2759"/>
<feature type="chain" id="PRO_5034441162" description="SnoaL-like domain-containing protein" evidence="1">
    <location>
        <begin position="24"/>
        <end position="180"/>
    </location>
</feature>
<evidence type="ECO:0000313" key="4">
    <source>
        <dbReference type="Proteomes" id="UP000664521"/>
    </source>
</evidence>
<protein>
    <recommendedName>
        <fullName evidence="2">SnoaL-like domain-containing protein</fullName>
    </recommendedName>
</protein>
<dbReference type="Proteomes" id="UP000664521">
    <property type="component" value="Unassembled WGS sequence"/>
</dbReference>
<reference evidence="3" key="1">
    <citation type="submission" date="2021-03" db="EMBL/GenBank/DDBJ databases">
        <authorList>
            <person name="Tagirdzhanova G."/>
        </authorList>
    </citation>
    <scope>NUCLEOTIDE SEQUENCE</scope>
</reference>
<gene>
    <name evidence="3" type="ORF">HETSPECPRED_001976</name>
</gene>
<feature type="signal peptide" evidence="1">
    <location>
        <begin position="1"/>
        <end position="23"/>
    </location>
</feature>
<comment type="caution">
    <text evidence="3">The sequence shown here is derived from an EMBL/GenBank/DDBJ whole genome shotgun (WGS) entry which is preliminary data.</text>
</comment>
<dbReference type="Gene3D" id="3.10.450.50">
    <property type="match status" value="1"/>
</dbReference>
<dbReference type="SUPFAM" id="SSF54427">
    <property type="entry name" value="NTF2-like"/>
    <property type="match status" value="1"/>
</dbReference>
<keyword evidence="4" id="KW-1185">Reference proteome</keyword>